<reference evidence="6" key="2">
    <citation type="journal article" date="2019" name="Int. J. Syst. Evol. Microbiol.">
        <title>The Global Catalogue of Microorganisms (GCM) 10K type strain sequencing project: providing services to taxonomists for standard genome sequencing and annotation.</title>
        <authorList>
            <consortium name="The Broad Institute Genomics Platform"/>
            <consortium name="The Broad Institute Genome Sequencing Center for Infectious Disease"/>
            <person name="Wu L."/>
            <person name="Ma J."/>
        </authorList>
    </citation>
    <scope>NUCLEOTIDE SEQUENCE [LARGE SCALE GENOMIC DNA]</scope>
    <source>
        <strain evidence="6">NBRC 107710</strain>
    </source>
</reference>
<protein>
    <submittedName>
        <fullName evidence="4">Uncharacterized protein</fullName>
    </submittedName>
</protein>
<feature type="signal peptide" evidence="2">
    <location>
        <begin position="1"/>
        <end position="32"/>
    </location>
</feature>
<evidence type="ECO:0000313" key="5">
    <source>
        <dbReference type="Proteomes" id="UP000517759"/>
    </source>
</evidence>
<dbReference type="EMBL" id="BSPG01000011">
    <property type="protein sequence ID" value="GLS44338.1"/>
    <property type="molecule type" value="Genomic_DNA"/>
</dbReference>
<organism evidence="4 5">
    <name type="scientific">Methylobacterium brachythecii</name>
    <dbReference type="NCBI Taxonomy" id="1176177"/>
    <lineage>
        <taxon>Bacteria</taxon>
        <taxon>Pseudomonadati</taxon>
        <taxon>Pseudomonadota</taxon>
        <taxon>Alphaproteobacteria</taxon>
        <taxon>Hyphomicrobiales</taxon>
        <taxon>Methylobacteriaceae</taxon>
        <taxon>Methylobacterium</taxon>
    </lineage>
</organism>
<dbReference type="Proteomes" id="UP001156881">
    <property type="component" value="Unassembled WGS sequence"/>
</dbReference>
<evidence type="ECO:0000313" key="6">
    <source>
        <dbReference type="Proteomes" id="UP001156881"/>
    </source>
</evidence>
<evidence type="ECO:0000256" key="1">
    <source>
        <dbReference type="SAM" id="MobiDB-lite"/>
    </source>
</evidence>
<proteinExistence type="predicted"/>
<comment type="caution">
    <text evidence="4">The sequence shown here is derived from an EMBL/GenBank/DDBJ whole genome shotgun (WGS) entry which is preliminary data.</text>
</comment>
<evidence type="ECO:0000313" key="4">
    <source>
        <dbReference type="EMBL" id="MBB3905155.1"/>
    </source>
</evidence>
<reference evidence="3" key="1">
    <citation type="journal article" date="2014" name="Int. J. Syst. Evol. Microbiol.">
        <title>Complete genome of a new Firmicutes species belonging to the dominant human colonic microbiota ('Ruminococcus bicirculans') reveals two chromosomes and a selective capacity to utilize plant glucans.</title>
        <authorList>
            <consortium name="NISC Comparative Sequencing Program"/>
            <person name="Wegmann U."/>
            <person name="Louis P."/>
            <person name="Goesmann A."/>
            <person name="Henrissat B."/>
            <person name="Duncan S.H."/>
            <person name="Flint H.J."/>
        </authorList>
    </citation>
    <scope>NUCLEOTIDE SEQUENCE</scope>
    <source>
        <strain evidence="3">NBRC 107710</strain>
    </source>
</reference>
<evidence type="ECO:0000313" key="3">
    <source>
        <dbReference type="EMBL" id="GLS44338.1"/>
    </source>
</evidence>
<accession>A0A7W6AKL9</accession>
<name>A0A7W6AKL9_9HYPH</name>
<feature type="chain" id="PRO_5031114193" evidence="2">
    <location>
        <begin position="33"/>
        <end position="225"/>
    </location>
</feature>
<dbReference type="Proteomes" id="UP000517759">
    <property type="component" value="Unassembled WGS sequence"/>
</dbReference>
<dbReference type="RefSeq" id="WP_183511456.1">
    <property type="nucleotide sequence ID" value="NZ_BSPG01000011.1"/>
</dbReference>
<keyword evidence="6" id="KW-1185">Reference proteome</keyword>
<reference evidence="3" key="4">
    <citation type="submission" date="2023-01" db="EMBL/GenBank/DDBJ databases">
        <title>Draft genome sequence of Methylobacterium brachythecii strain NBRC 107710.</title>
        <authorList>
            <person name="Sun Q."/>
            <person name="Mori K."/>
        </authorList>
    </citation>
    <scope>NUCLEOTIDE SEQUENCE</scope>
    <source>
        <strain evidence="3">NBRC 107710</strain>
    </source>
</reference>
<sequence length="225" mass="25063">MNSPRKGSARRAVALGFASASLLLATAVGVNAQDGGFFEMLFGTQRQAAPAPAPSYGSPGVFGDRSYRRYRSERRRALRTRYAALPRTDDLKSDISGKQPVDQQAIQDNPTKAILEDKTLRPGDIVVMPAGPKVFVGGSQKIHRMSEFEDVKSSRFIDKKTRFQLIAMMVPIGAMPADQARKVMKVRLKLAQDDEIKAIEAKNEPTDQQMQTMRKIMPWKRPVEQ</sequence>
<reference evidence="4 5" key="3">
    <citation type="submission" date="2020-08" db="EMBL/GenBank/DDBJ databases">
        <title>Genomic Encyclopedia of Type Strains, Phase IV (KMG-IV): sequencing the most valuable type-strain genomes for metagenomic binning, comparative biology and taxonomic classification.</title>
        <authorList>
            <person name="Goeker M."/>
        </authorList>
    </citation>
    <scope>NUCLEOTIDE SEQUENCE [LARGE SCALE GENOMIC DNA]</scope>
    <source>
        <strain evidence="4 5">DSM 24105</strain>
    </source>
</reference>
<feature type="region of interest" description="Disordered" evidence="1">
    <location>
        <begin position="202"/>
        <end position="225"/>
    </location>
</feature>
<keyword evidence="2" id="KW-0732">Signal</keyword>
<gene>
    <name evidence="3" type="ORF">GCM10007884_23260</name>
    <name evidence="4" type="ORF">GGR33_004683</name>
</gene>
<dbReference type="EMBL" id="JACIDN010000010">
    <property type="protein sequence ID" value="MBB3905155.1"/>
    <property type="molecule type" value="Genomic_DNA"/>
</dbReference>
<dbReference type="AlphaFoldDB" id="A0A7W6AKL9"/>
<evidence type="ECO:0000256" key="2">
    <source>
        <dbReference type="SAM" id="SignalP"/>
    </source>
</evidence>